<organism evidence="2">
    <name type="scientific">Cacopsylla melanoneura</name>
    <dbReference type="NCBI Taxonomy" id="428564"/>
    <lineage>
        <taxon>Eukaryota</taxon>
        <taxon>Metazoa</taxon>
        <taxon>Ecdysozoa</taxon>
        <taxon>Arthropoda</taxon>
        <taxon>Hexapoda</taxon>
        <taxon>Insecta</taxon>
        <taxon>Pterygota</taxon>
        <taxon>Neoptera</taxon>
        <taxon>Paraneoptera</taxon>
        <taxon>Hemiptera</taxon>
        <taxon>Sternorrhyncha</taxon>
        <taxon>Psylloidea</taxon>
        <taxon>Psyllidae</taxon>
        <taxon>Psyllinae</taxon>
        <taxon>Cacopsylla</taxon>
    </lineage>
</organism>
<sequence>MRQRKLITFKSCWSSSLVSTVGHAVSYLLSVPFESMKMFNIIVYQTKVIRFKVNTEDTGESNVRSRKKLTLGNRKSASRVTSKVRPEATCDLFLTYKVRRKSSQSQPLSF</sequence>
<dbReference type="AlphaFoldDB" id="A0A8D8S0S6"/>
<dbReference type="EMBL" id="HBUF01191086">
    <property type="protein sequence ID" value="CAG6658394.1"/>
    <property type="molecule type" value="Transcribed_RNA"/>
</dbReference>
<reference evidence="2" key="1">
    <citation type="submission" date="2021-05" db="EMBL/GenBank/DDBJ databases">
        <authorList>
            <person name="Alioto T."/>
            <person name="Alioto T."/>
            <person name="Gomez Garrido J."/>
        </authorList>
    </citation>
    <scope>NUCLEOTIDE SEQUENCE</scope>
</reference>
<feature type="region of interest" description="Disordered" evidence="1">
    <location>
        <begin position="62"/>
        <end position="82"/>
    </location>
</feature>
<name>A0A8D8S0S6_9HEMI</name>
<evidence type="ECO:0000256" key="1">
    <source>
        <dbReference type="SAM" id="MobiDB-lite"/>
    </source>
</evidence>
<protein>
    <submittedName>
        <fullName evidence="2">Uncharacterized protein</fullName>
    </submittedName>
</protein>
<evidence type="ECO:0000313" key="2">
    <source>
        <dbReference type="EMBL" id="CAG6658394.1"/>
    </source>
</evidence>
<proteinExistence type="predicted"/>
<accession>A0A8D8S0S6</accession>